<dbReference type="PANTHER" id="PTHR34611:SF2">
    <property type="entry name" value="INACTIVE RECOMBINATION-PROMOTING NUCLEASE-LIKE PROTEIN RPNE-RELATED"/>
    <property type="match status" value="1"/>
</dbReference>
<organism evidence="3 4">
    <name type="scientific">Anaerocellum danielii</name>
    <dbReference type="NCBI Taxonomy" id="1387557"/>
    <lineage>
        <taxon>Bacteria</taxon>
        <taxon>Bacillati</taxon>
        <taxon>Bacillota</taxon>
        <taxon>Bacillota incertae sedis</taxon>
        <taxon>Caldicellulosiruptorales</taxon>
        <taxon>Caldicellulosiruptoraceae</taxon>
        <taxon>Anaerocellum</taxon>
    </lineage>
</organism>
<reference evidence="3 4" key="1">
    <citation type="submission" date="2023-12" db="EMBL/GenBank/DDBJ databases">
        <authorList>
            <person name="Manesh M.J.H."/>
            <person name="Bing R.G."/>
            <person name="Willard D.J."/>
            <person name="Kelly R.M."/>
        </authorList>
    </citation>
    <scope>NUCLEOTIDE SEQUENCE [LARGE SCALE GENOMIC DNA]</scope>
    <source>
        <strain evidence="3 4">DSM 8977</strain>
    </source>
</reference>
<dbReference type="Pfam" id="PF04754">
    <property type="entry name" value="Transposase_31"/>
    <property type="match status" value="1"/>
</dbReference>
<dbReference type="InterPro" id="IPR051699">
    <property type="entry name" value="Rpn/YhgA-like_nuclease"/>
</dbReference>
<evidence type="ECO:0000313" key="4">
    <source>
        <dbReference type="Proteomes" id="UP001322744"/>
    </source>
</evidence>
<dbReference type="RefSeq" id="WP_045173425.1">
    <property type="nucleotide sequence ID" value="NZ_CP139957.1"/>
</dbReference>
<dbReference type="Proteomes" id="UP001322744">
    <property type="component" value="Chromosome"/>
</dbReference>
<dbReference type="InterPro" id="IPR010106">
    <property type="entry name" value="RpnA"/>
</dbReference>
<sequence>MRDSLPPQEHDSTFKFLFENPKDILFLIRDVIGYSWAKDINEDSIELADKEFVDEDFLQRRADIIAKAKLKDREVYFYIIIENQSTVAEDMPERLLRYMTLLWAKKIREGVKKLPAIIPIVTYNGLREKWDVPQRIIDAFEVFKEDIFKYALVDISKLNVKKLLSKGKKSLVPAVFYLEQARNNEKELAKRLNELVPILEELDTNEQERFAILVRNIIKPRLSEEQKEMLEELTKSLMQGGEKMGEFVSNVARVLDESLERKFNEGIQQGIQQGAYQAKIEIAKNMIQAGAEDNYIAKVTGLDIEKVKELRKELSN</sequence>
<evidence type="ECO:0000313" key="3">
    <source>
        <dbReference type="EMBL" id="WPX08870.1"/>
    </source>
</evidence>
<dbReference type="NCBIfam" id="TIGR01784">
    <property type="entry name" value="T_den_put_tspse"/>
    <property type="match status" value="1"/>
</dbReference>
<accession>A0ABZ0U568</accession>
<dbReference type="InterPro" id="IPR006842">
    <property type="entry name" value="Transposase_31"/>
</dbReference>
<evidence type="ECO:0000259" key="2">
    <source>
        <dbReference type="Pfam" id="PF04754"/>
    </source>
</evidence>
<dbReference type="PANTHER" id="PTHR34611">
    <property type="match status" value="1"/>
</dbReference>
<comment type="similarity">
    <text evidence="1">Belongs to the Rpn/YhgA-like nuclease family.</text>
</comment>
<protein>
    <submittedName>
        <fullName evidence="3">Rpn family recombination-promoting nuclease/putative transposase</fullName>
    </submittedName>
</protein>
<name>A0ABZ0U568_9FIRM</name>
<dbReference type="EMBL" id="CP139957">
    <property type="protein sequence ID" value="WPX08870.1"/>
    <property type="molecule type" value="Genomic_DNA"/>
</dbReference>
<keyword evidence="4" id="KW-1185">Reference proteome</keyword>
<gene>
    <name evidence="3" type="ORF">SOJ16_000027</name>
</gene>
<feature type="domain" description="Transposase (putative) YhgA-like" evidence="2">
    <location>
        <begin position="8"/>
        <end position="208"/>
    </location>
</feature>
<evidence type="ECO:0000256" key="1">
    <source>
        <dbReference type="ARBA" id="ARBA00009787"/>
    </source>
</evidence>
<proteinExistence type="inferred from homology"/>